<evidence type="ECO:0000313" key="1">
    <source>
        <dbReference type="EMBL" id="QOX63876.1"/>
    </source>
</evidence>
<dbReference type="EMBL" id="CP042469">
    <property type="protein sequence ID" value="QOX63876.1"/>
    <property type="molecule type" value="Genomic_DNA"/>
</dbReference>
<dbReference type="Proteomes" id="UP000594014">
    <property type="component" value="Chromosome"/>
</dbReference>
<name>A0ACD1AC36_9FIRM</name>
<accession>A0ACD1AC36</accession>
<proteinExistence type="predicted"/>
<evidence type="ECO:0000313" key="2">
    <source>
        <dbReference type="Proteomes" id="UP000594014"/>
    </source>
</evidence>
<protein>
    <submittedName>
        <fullName evidence="1">Uncharacterized protein</fullName>
    </submittedName>
</protein>
<organism evidence="1 2">
    <name type="scientific">Anoxybacterium hadale</name>
    <dbReference type="NCBI Taxonomy" id="3408580"/>
    <lineage>
        <taxon>Bacteria</taxon>
        <taxon>Bacillati</taxon>
        <taxon>Bacillota</taxon>
        <taxon>Clostridia</taxon>
        <taxon>Peptostreptococcales</taxon>
        <taxon>Anaerovoracaceae</taxon>
        <taxon>Anoxybacterium</taxon>
    </lineage>
</organism>
<sequence length="354" mass="41432">MMMKRKYIAEDYPNITKEYLKEKNVIPVEEIYVSYPLPVWWRCEKGHEWKAKVKDRTHNKHGCIYCTKQVPLVGENDLATTDPILASEWHPTKNGDLTPQMVSRGSGKKVWWECKKGHEWEAAAYSRVSGHNCPYCSGRFPIRGQNDFETLHKDLALEWHPTKNGKLKPYEVKEKSNKRVWWLCNEGHEWEDMVYDRVVHNKQCPYCNNSFVVPDVNSFKALEPEAASYWDYEKNGDLKPDNYLPFSNQKMHWTCGKHEWYEPIGSMTKRKACPFCFGTRISKENSAIYKHPKLLSEFDYEKNVGINPDNISEGSNKMLWWKCKKGHCWLAPTERRVKGSGCPYCSGKRSIFSV</sequence>
<keyword evidence="2" id="KW-1185">Reference proteome</keyword>
<gene>
    <name evidence="1" type="ORF">FRZ06_11300</name>
</gene>
<reference evidence="1" key="1">
    <citation type="submission" date="2019-08" db="EMBL/GenBank/DDBJ databases">
        <title>Genome sequence of Clostridiales bacterium MT110.</title>
        <authorList>
            <person name="Cao J."/>
        </authorList>
    </citation>
    <scope>NUCLEOTIDE SEQUENCE</scope>
    <source>
        <strain evidence="1">MT110</strain>
    </source>
</reference>